<dbReference type="AlphaFoldDB" id="A0A6G8S293"/>
<dbReference type="EMBL" id="CP049916">
    <property type="protein sequence ID" value="QIO08326.1"/>
    <property type="molecule type" value="Genomic_DNA"/>
</dbReference>
<organism evidence="1 2">
    <name type="scientific">Acinetobacter lanii</name>
    <dbReference type="NCBI Taxonomy" id="2715163"/>
    <lineage>
        <taxon>Bacteria</taxon>
        <taxon>Pseudomonadati</taxon>
        <taxon>Pseudomonadota</taxon>
        <taxon>Gammaproteobacteria</taxon>
        <taxon>Moraxellales</taxon>
        <taxon>Moraxellaceae</taxon>
        <taxon>Acinetobacter</taxon>
    </lineage>
</organism>
<protein>
    <submittedName>
        <fullName evidence="1">Uncharacterized protein</fullName>
    </submittedName>
</protein>
<evidence type="ECO:0000313" key="2">
    <source>
        <dbReference type="Proteomes" id="UP000501939"/>
    </source>
</evidence>
<dbReference type="KEGG" id="alj:G8D99_04360"/>
<gene>
    <name evidence="1" type="ORF">G8D99_04360</name>
</gene>
<proteinExistence type="predicted"/>
<sequence length="75" mass="8977">MSMKAVKVHKMYQEFHHFPPMQFMGEYDESNQLVSLVNSFHQHLSRISGTYQWALAGSNEVYFIEEDPIFRRHQD</sequence>
<dbReference type="Proteomes" id="UP000501939">
    <property type="component" value="Chromosome"/>
</dbReference>
<accession>A0A6G8S293</accession>
<reference evidence="1 2" key="1">
    <citation type="submission" date="2020-03" db="EMBL/GenBank/DDBJ databases">
        <authorList>
            <person name="Zhu W."/>
        </authorList>
    </citation>
    <scope>NUCLEOTIDE SEQUENCE [LARGE SCALE GENOMIC DNA]</scope>
    <source>
        <strain evidence="1 2">185</strain>
    </source>
</reference>
<name>A0A6G8S293_9GAMM</name>
<dbReference type="RefSeq" id="WP_166322970.1">
    <property type="nucleotide sequence ID" value="NZ_CP049916.1"/>
</dbReference>
<keyword evidence="2" id="KW-1185">Reference proteome</keyword>
<evidence type="ECO:0000313" key="1">
    <source>
        <dbReference type="EMBL" id="QIO08326.1"/>
    </source>
</evidence>